<dbReference type="PANTHER" id="PTHR19871:SF14">
    <property type="entry name" value="DUF4062 DOMAIN-CONTAINING PROTEIN"/>
    <property type="match status" value="1"/>
</dbReference>
<name>A0A9W9Z6B2_9CNID</name>
<comment type="caution">
    <text evidence="1">The sequence shown here is derived from an EMBL/GenBank/DDBJ whole genome shotgun (WGS) entry which is preliminary data.</text>
</comment>
<reference evidence="1" key="1">
    <citation type="submission" date="2023-01" db="EMBL/GenBank/DDBJ databases">
        <title>Genome assembly of the deep-sea coral Lophelia pertusa.</title>
        <authorList>
            <person name="Herrera S."/>
            <person name="Cordes E."/>
        </authorList>
    </citation>
    <scope>NUCLEOTIDE SEQUENCE</scope>
    <source>
        <strain evidence="1">USNM1676648</strain>
        <tissue evidence="1">Polyp</tissue>
    </source>
</reference>
<gene>
    <name evidence="1" type="ORF">OS493_039209</name>
</gene>
<protein>
    <submittedName>
        <fullName evidence="1">Uncharacterized protein</fullName>
    </submittedName>
</protein>
<dbReference type="EMBL" id="MU826514">
    <property type="protein sequence ID" value="KAJ7375740.1"/>
    <property type="molecule type" value="Genomic_DNA"/>
</dbReference>
<dbReference type="AlphaFoldDB" id="A0A9W9Z6B2"/>
<dbReference type="InterPro" id="IPR052752">
    <property type="entry name" value="NACHT-WD_repeat"/>
</dbReference>
<dbReference type="PANTHER" id="PTHR19871">
    <property type="entry name" value="BETA TRANSDUCIN-RELATED PROTEIN"/>
    <property type="match status" value="1"/>
</dbReference>
<evidence type="ECO:0000313" key="1">
    <source>
        <dbReference type="EMBL" id="KAJ7375740.1"/>
    </source>
</evidence>
<dbReference type="OrthoDB" id="2325716at2759"/>
<evidence type="ECO:0000313" key="2">
    <source>
        <dbReference type="Proteomes" id="UP001163046"/>
    </source>
</evidence>
<organism evidence="1 2">
    <name type="scientific">Desmophyllum pertusum</name>
    <dbReference type="NCBI Taxonomy" id="174260"/>
    <lineage>
        <taxon>Eukaryota</taxon>
        <taxon>Metazoa</taxon>
        <taxon>Cnidaria</taxon>
        <taxon>Anthozoa</taxon>
        <taxon>Hexacorallia</taxon>
        <taxon>Scleractinia</taxon>
        <taxon>Caryophylliina</taxon>
        <taxon>Caryophylliidae</taxon>
        <taxon>Desmophyllum</taxon>
    </lineage>
</organism>
<sequence>MFKILTRMSVVDNLSYEQKVKKALSGDMDFHYPEKVKIVRIFTSSTFTVTIAASEFEKLLGAVDNQDDLQLLKNWFWRDDNSVPAQYLLQPITSLLPGYRDYANDESRKKRLLNGGKRLRECRLF</sequence>
<dbReference type="Proteomes" id="UP001163046">
    <property type="component" value="Unassembled WGS sequence"/>
</dbReference>
<proteinExistence type="predicted"/>
<accession>A0A9W9Z6B2</accession>
<keyword evidence="2" id="KW-1185">Reference proteome</keyword>